<dbReference type="Pfam" id="PF19127">
    <property type="entry name" value="Choline_bind_3"/>
    <property type="match status" value="1"/>
</dbReference>
<evidence type="ECO:0000256" key="5">
    <source>
        <dbReference type="SAM" id="MobiDB-lite"/>
    </source>
</evidence>
<dbReference type="SUPFAM" id="SSF69360">
    <property type="entry name" value="Cell wall binding repeat"/>
    <property type="match status" value="1"/>
</dbReference>
<evidence type="ECO:0000256" key="4">
    <source>
        <dbReference type="PROSITE-ProRule" id="PRU00591"/>
    </source>
</evidence>
<dbReference type="Gene3D" id="1.50.10.100">
    <property type="entry name" value="Chondroitin AC/alginate lyase"/>
    <property type="match status" value="1"/>
</dbReference>
<dbReference type="Pfam" id="PF05426">
    <property type="entry name" value="Alginate_lyase"/>
    <property type="match status" value="1"/>
</dbReference>
<dbReference type="EC" id="3.5.1.28" evidence="9"/>
<dbReference type="CDD" id="cd00257">
    <property type="entry name" value="beta-trefoil_FSCN-like"/>
    <property type="match status" value="1"/>
</dbReference>
<evidence type="ECO:0000313" key="9">
    <source>
        <dbReference type="EMBL" id="OOM82263.1"/>
    </source>
</evidence>
<dbReference type="STRING" id="29367.CLPUN_04020"/>
<feature type="signal peptide" evidence="6">
    <location>
        <begin position="1"/>
        <end position="22"/>
    </location>
</feature>
<dbReference type="GO" id="GO:0042597">
    <property type="term" value="C:periplasmic space"/>
    <property type="evidence" value="ECO:0007669"/>
    <property type="project" value="InterPro"/>
</dbReference>
<feature type="chain" id="PRO_5038449228" evidence="6">
    <location>
        <begin position="23"/>
        <end position="1438"/>
    </location>
</feature>
<name>A0A1S8TWW4_9CLOT</name>
<evidence type="ECO:0000256" key="1">
    <source>
        <dbReference type="ARBA" id="ARBA00022729"/>
    </source>
</evidence>
<evidence type="ECO:0000259" key="7">
    <source>
        <dbReference type="Pfam" id="PF05426"/>
    </source>
</evidence>
<dbReference type="InterPro" id="IPR008929">
    <property type="entry name" value="Chondroitin_lyas"/>
</dbReference>
<feature type="domain" description="Alginate lyase" evidence="7">
    <location>
        <begin position="563"/>
        <end position="771"/>
    </location>
</feature>
<dbReference type="Gene3D" id="2.80.10.50">
    <property type="match status" value="1"/>
</dbReference>
<keyword evidence="3" id="KW-0456">Lyase</keyword>
<dbReference type="Pfam" id="PF19085">
    <property type="entry name" value="Choline_bind_2"/>
    <property type="match status" value="1"/>
</dbReference>
<feature type="repeat" description="Cell wall-binding" evidence="4">
    <location>
        <begin position="1380"/>
        <end position="1399"/>
    </location>
</feature>
<dbReference type="InterPro" id="IPR035992">
    <property type="entry name" value="Ricin_B-like_lectins"/>
</dbReference>
<organism evidence="9 10">
    <name type="scientific">Clostridium puniceum</name>
    <dbReference type="NCBI Taxonomy" id="29367"/>
    <lineage>
        <taxon>Bacteria</taxon>
        <taxon>Bacillati</taxon>
        <taxon>Bacillota</taxon>
        <taxon>Clostridia</taxon>
        <taxon>Eubacteriales</taxon>
        <taxon>Clostridiaceae</taxon>
        <taxon>Clostridium</taxon>
    </lineage>
</organism>
<keyword evidence="2" id="KW-0677">Repeat</keyword>
<feature type="compositionally biased region" description="Low complexity" evidence="5">
    <location>
        <begin position="1273"/>
        <end position="1292"/>
    </location>
</feature>
<dbReference type="SUPFAM" id="SSF50370">
    <property type="entry name" value="Ricin B-like lectins"/>
    <property type="match status" value="1"/>
</dbReference>
<comment type="caution">
    <text evidence="9">The sequence shown here is derived from an EMBL/GenBank/DDBJ whole genome shotgun (WGS) entry which is preliminary data.</text>
</comment>
<feature type="repeat" description="Cell wall-binding" evidence="4">
    <location>
        <begin position="1340"/>
        <end position="1359"/>
    </location>
</feature>
<keyword evidence="1 6" id="KW-0732">Signal</keyword>
<keyword evidence="9" id="KW-0378">Hydrolase</keyword>
<evidence type="ECO:0000256" key="6">
    <source>
        <dbReference type="SAM" id="SignalP"/>
    </source>
</evidence>
<protein>
    <submittedName>
        <fullName evidence="9">Autolysin</fullName>
        <ecNumber evidence="9">3.5.1.28</ecNumber>
    </submittedName>
</protein>
<feature type="repeat" description="Cell wall-binding" evidence="4">
    <location>
        <begin position="1360"/>
        <end position="1379"/>
    </location>
</feature>
<dbReference type="GO" id="GO:0008745">
    <property type="term" value="F:N-acetylmuramoyl-L-alanine amidase activity"/>
    <property type="evidence" value="ECO:0007669"/>
    <property type="project" value="UniProtKB-EC"/>
</dbReference>
<accession>A0A1S8TWW4</accession>
<dbReference type="InterPro" id="IPR011081">
    <property type="entry name" value="Big_4"/>
</dbReference>
<feature type="region of interest" description="Disordered" evidence="5">
    <location>
        <begin position="1272"/>
        <end position="1300"/>
    </location>
</feature>
<evidence type="ECO:0000259" key="8">
    <source>
        <dbReference type="Pfam" id="PF07532"/>
    </source>
</evidence>
<sequence>MKKRIKNIYILLMCSIMLLSQAFGFGYCTKVYAATYILDDAFVSNMTGMANTVMYTGYSTSTGVTTSGNAVPTKLTVGKLRHAYIKFDLSSINIENVESIVLSATKTSGASVNTLSYNECSDYLRDKTTQTETTTLWTKNNITYNTRPLDLVGATQYNLEITNGTSKLSVDLMKLFTSAADRGKTSVTVHFTTTSVDNTSVGATDIYSTSSSSSVPYLTAIEKNAEVPVQPSGNNIGDYLENASIATKTFKIKNFDGDANSYVKVQADGSLKANVDENNASIFALYVYQYDQYKLTSVTTDNTYGSTITTYAIKCLGNNKYLSIQNYFSETDTDKPYYNMVDSNTFRIKAVADDVNWNERFYLNQYVAGGYNMYSHLDTLRDDPTFSKTIVRVDGSNMTACKTNMDNFKFQFIDVANQDQLEVVQKISGTSANLTWKAVNGDTDMGKYSVSESATITESNGVFTAQISGLTKEIKSITVTYSNGTISKSDTVEARIFNHPGLLHSEEELDTIKEHVTNKEEPWYSDYMKLNNTVPNNLSSSAFVAATHAGIGRGTPEGSGNIADFEQSASAAYFNALQWVITGEDEYADAAVNIFNAWADNLKVVDGRDRILGAGMNSYKLANAAEIIRYYHGGYSRYSKSDFIKFQDMMRNVIYPAIQDLASPMVANGNWDTNAIVSMIAIGVLCDDSVIFDRAVSLYQDIHVNGSIAVYVSDTGQSVESARDQGHAQLGIGYMAEVCEVANKQGIDLYSLYDNRLAKAFEWAAKYNLYGEVTFASLPNVFGNTSKSYWTHLDSEKLNRGELRPVYELPLSHYRNIAGVDVTWMSKAADSMRPQGYVHNDELNFGTLTTYNGEVTNVSEPYFLIRTRLEPWYERNLTKDSSGNYLEETLNSYFAPHADGTLTASSQRKDAPFYQLESNGDGTYSIRCVATDTYLSVKDEKMGDYNVIKADAKTKGDNEKFTLYSNGAAFYFLRSPSHDNRIVYVNITDANNNTITTYNNNTKTSTNGTLTTKSNSTITYTNDITYTNVSPSNFKLTMYLGTDVSDDISTLTNNEKLILVYNTEEEALKDVSSSIEVTNVDSIDDINVEKGTDKDEIRLAETIDVTLSDSTTTSAAVTWDSGNPVYNGEILGTYTFTGTLKIPKYITNPNNLQASVNVIVVGGNNEEPQSPTKPDDSETEEVPVSVKIQGTERVGKTLQGAALMENGAEFTTSAGVTYEWYRLSSKDDYDGKLVGKGKNYKLVSDDKGKYIKLIGIYEDYTFEDITGKIAKKSTSSNSSSSLSNNSQENTSSPNNEADPIVNRWENTMNNKRYIKNGQPVTGWNQIDGDWYLMDSTGDVQIGWKQINGEWYLLKNDGTMATGWHQTNNTWYFLKDSGAMAKGWIHLNGIWYFLKDNGAMAVGWQQLNDEWYYLYSNGAMAVNTIIDGYSLNPNGAWVK</sequence>
<feature type="repeat" description="Cell wall-binding" evidence="4">
    <location>
        <begin position="1400"/>
        <end position="1419"/>
    </location>
</feature>
<dbReference type="Pfam" id="PF01473">
    <property type="entry name" value="Choline_bind_1"/>
    <property type="match status" value="2"/>
</dbReference>
<proteinExistence type="predicted"/>
<dbReference type="SUPFAM" id="SSF48230">
    <property type="entry name" value="Chondroitin AC/alginate lyase"/>
    <property type="match status" value="1"/>
</dbReference>
<feature type="domain" description="Bacterial Ig-like" evidence="8">
    <location>
        <begin position="1083"/>
        <end position="1140"/>
    </location>
</feature>
<dbReference type="Pfam" id="PF07532">
    <property type="entry name" value="Big_4"/>
    <property type="match status" value="1"/>
</dbReference>
<gene>
    <name evidence="9" type="primary">lytA_1</name>
    <name evidence="9" type="ORF">CLPUN_04020</name>
</gene>
<reference evidence="9 10" key="1">
    <citation type="submission" date="2016-05" db="EMBL/GenBank/DDBJ databases">
        <title>Microbial solvent formation.</title>
        <authorList>
            <person name="Poehlein A."/>
            <person name="Montoya Solano J.D."/>
            <person name="Flitsch S."/>
            <person name="Krabben P."/>
            <person name="Duerre P."/>
            <person name="Daniel R."/>
        </authorList>
    </citation>
    <scope>NUCLEOTIDE SEQUENCE [LARGE SCALE GENOMIC DNA]</scope>
    <source>
        <strain evidence="9 10">DSM 2619</strain>
    </source>
</reference>
<dbReference type="InterPro" id="IPR018337">
    <property type="entry name" value="Cell_wall/Cho-bd_repeat"/>
</dbReference>
<dbReference type="OrthoDB" id="1938909at2"/>
<dbReference type="RefSeq" id="WP_077845706.1">
    <property type="nucleotide sequence ID" value="NZ_LZZM01000022.1"/>
</dbReference>
<evidence type="ECO:0000256" key="2">
    <source>
        <dbReference type="ARBA" id="ARBA00022737"/>
    </source>
</evidence>
<dbReference type="Gene3D" id="2.10.270.10">
    <property type="entry name" value="Cholin Binding"/>
    <property type="match status" value="1"/>
</dbReference>
<evidence type="ECO:0000256" key="3">
    <source>
        <dbReference type="ARBA" id="ARBA00023239"/>
    </source>
</evidence>
<dbReference type="PROSITE" id="PS51170">
    <property type="entry name" value="CW"/>
    <property type="match status" value="4"/>
</dbReference>
<keyword evidence="10" id="KW-1185">Reference proteome</keyword>
<dbReference type="EMBL" id="LZZM01000022">
    <property type="protein sequence ID" value="OOM82263.1"/>
    <property type="molecule type" value="Genomic_DNA"/>
</dbReference>
<dbReference type="InterPro" id="IPR008397">
    <property type="entry name" value="Alginate_lyase_dom"/>
</dbReference>
<dbReference type="GO" id="GO:0016829">
    <property type="term" value="F:lyase activity"/>
    <property type="evidence" value="ECO:0007669"/>
    <property type="project" value="UniProtKB-KW"/>
</dbReference>
<evidence type="ECO:0000313" key="10">
    <source>
        <dbReference type="Proteomes" id="UP000190890"/>
    </source>
</evidence>
<dbReference type="Proteomes" id="UP000190890">
    <property type="component" value="Unassembled WGS sequence"/>
</dbReference>